<evidence type="ECO:0000313" key="12">
    <source>
        <dbReference type="Proteomes" id="UP000192266"/>
    </source>
</evidence>
<dbReference type="PRINTS" id="PR01071">
    <property type="entry name" value="ACOABIOTINCC"/>
</dbReference>
<dbReference type="InterPro" id="IPR001882">
    <property type="entry name" value="Biotin_BS"/>
</dbReference>
<evidence type="ECO:0000256" key="4">
    <source>
        <dbReference type="ARBA" id="ARBA00022516"/>
    </source>
</evidence>
<evidence type="ECO:0000256" key="7">
    <source>
        <dbReference type="ARBA" id="ARBA00023160"/>
    </source>
</evidence>
<keyword evidence="8 9" id="KW-0092">Biotin</keyword>
<organism evidence="11 12">
    <name type="scientific">Hymenobacter roseosalivarius DSM 11622</name>
    <dbReference type="NCBI Taxonomy" id="645990"/>
    <lineage>
        <taxon>Bacteria</taxon>
        <taxon>Pseudomonadati</taxon>
        <taxon>Bacteroidota</taxon>
        <taxon>Cytophagia</taxon>
        <taxon>Cytophagales</taxon>
        <taxon>Hymenobacteraceae</taxon>
        <taxon>Hymenobacter</taxon>
    </lineage>
</organism>
<dbReference type="PROSITE" id="PS50968">
    <property type="entry name" value="BIOTINYL_LIPOYL"/>
    <property type="match status" value="1"/>
</dbReference>
<dbReference type="GO" id="GO:0003989">
    <property type="term" value="F:acetyl-CoA carboxylase activity"/>
    <property type="evidence" value="ECO:0007669"/>
    <property type="project" value="InterPro"/>
</dbReference>
<keyword evidence="6 9" id="KW-0443">Lipid metabolism</keyword>
<keyword evidence="12" id="KW-1185">Reference proteome</keyword>
<comment type="pathway">
    <text evidence="2 9">Lipid metabolism; fatty acid biosynthesis.</text>
</comment>
<evidence type="ECO:0000256" key="8">
    <source>
        <dbReference type="ARBA" id="ARBA00023267"/>
    </source>
</evidence>
<keyword evidence="7 9" id="KW-0275">Fatty acid biosynthesis</keyword>
<dbReference type="Pfam" id="PF00364">
    <property type="entry name" value="Biotin_lipoyl"/>
    <property type="match status" value="1"/>
</dbReference>
<dbReference type="NCBIfam" id="TIGR00531">
    <property type="entry name" value="BCCP"/>
    <property type="match status" value="1"/>
</dbReference>
<evidence type="ECO:0000256" key="9">
    <source>
        <dbReference type="RuleBase" id="RU364072"/>
    </source>
</evidence>
<dbReference type="AlphaFoldDB" id="A0A1W1W451"/>
<keyword evidence="4 9" id="KW-0444">Lipid biosynthesis</keyword>
<dbReference type="PANTHER" id="PTHR45266">
    <property type="entry name" value="OXALOACETATE DECARBOXYLASE ALPHA CHAIN"/>
    <property type="match status" value="1"/>
</dbReference>
<dbReference type="Proteomes" id="UP000192266">
    <property type="component" value="Unassembled WGS sequence"/>
</dbReference>
<proteinExistence type="predicted"/>
<dbReference type="PROSITE" id="PS00188">
    <property type="entry name" value="BIOTIN"/>
    <property type="match status" value="1"/>
</dbReference>
<evidence type="ECO:0000256" key="3">
    <source>
        <dbReference type="ARBA" id="ARBA00017562"/>
    </source>
</evidence>
<dbReference type="InterPro" id="IPR011053">
    <property type="entry name" value="Single_hybrid_motif"/>
</dbReference>
<evidence type="ECO:0000259" key="10">
    <source>
        <dbReference type="PROSITE" id="PS50968"/>
    </source>
</evidence>
<keyword evidence="5 9" id="KW-0276">Fatty acid metabolism</keyword>
<name>A0A1W1W451_9BACT</name>
<reference evidence="11 12" key="1">
    <citation type="submission" date="2017-04" db="EMBL/GenBank/DDBJ databases">
        <authorList>
            <person name="Afonso C.L."/>
            <person name="Miller P.J."/>
            <person name="Scott M.A."/>
            <person name="Spackman E."/>
            <person name="Goraichik I."/>
            <person name="Dimitrov K.M."/>
            <person name="Suarez D.L."/>
            <person name="Swayne D.E."/>
        </authorList>
    </citation>
    <scope>NUCLEOTIDE SEQUENCE [LARGE SCALE GENOMIC DNA]</scope>
    <source>
        <strain evidence="11 12">DSM 11622</strain>
    </source>
</reference>
<dbReference type="GO" id="GO:0006633">
    <property type="term" value="P:fatty acid biosynthetic process"/>
    <property type="evidence" value="ECO:0007669"/>
    <property type="project" value="UniProtKB-UniPathway"/>
</dbReference>
<sequence>MSKELNKSPQKQPAMKAKELQELLDFIAKSGLNKVNIETEEFKISVQRDPSYKPVISSSMSASAPAVVPQAPAPVAASASAPTPVAPAPAATASETSEANYQALKAPMIGTFYRSNSPESPVFVNVGDMVEKGQVICIIEAMKLFNEIEAEASGRIVKALVENSSPVEYDQPLFLIEPM</sequence>
<feature type="domain" description="Lipoyl-binding" evidence="10">
    <location>
        <begin position="101"/>
        <end position="177"/>
    </location>
</feature>
<dbReference type="EMBL" id="FWWW01000100">
    <property type="protein sequence ID" value="SMC00376.1"/>
    <property type="molecule type" value="Genomic_DNA"/>
</dbReference>
<dbReference type="InterPro" id="IPR000089">
    <property type="entry name" value="Biotin_lipoyl"/>
</dbReference>
<dbReference type="CDD" id="cd06850">
    <property type="entry name" value="biotinyl_domain"/>
    <property type="match status" value="1"/>
</dbReference>
<dbReference type="PANTHER" id="PTHR45266:SF3">
    <property type="entry name" value="OXALOACETATE DECARBOXYLASE ALPHA CHAIN"/>
    <property type="match status" value="1"/>
</dbReference>
<evidence type="ECO:0000256" key="5">
    <source>
        <dbReference type="ARBA" id="ARBA00022832"/>
    </source>
</evidence>
<dbReference type="InterPro" id="IPR001249">
    <property type="entry name" value="AcCoA_biotinCC"/>
</dbReference>
<comment type="function">
    <text evidence="1 9">This protein is a component of the acetyl coenzyme A carboxylase complex; first, biotin carboxylase catalyzes the carboxylation of the carrier protein and then the transcarboxylase transfers the carboxyl group to form malonyl-CoA.</text>
</comment>
<dbReference type="Gene3D" id="2.40.50.100">
    <property type="match status" value="1"/>
</dbReference>
<accession>A0A1W1W451</accession>
<evidence type="ECO:0000313" key="11">
    <source>
        <dbReference type="EMBL" id="SMC00376.1"/>
    </source>
</evidence>
<dbReference type="GO" id="GO:0009317">
    <property type="term" value="C:acetyl-CoA carboxylase complex"/>
    <property type="evidence" value="ECO:0007669"/>
    <property type="project" value="InterPro"/>
</dbReference>
<dbReference type="InterPro" id="IPR050709">
    <property type="entry name" value="Biotin_Carboxyl_Carrier/Decarb"/>
</dbReference>
<dbReference type="STRING" id="645990.SAMN00120144_1990"/>
<evidence type="ECO:0000256" key="2">
    <source>
        <dbReference type="ARBA" id="ARBA00005194"/>
    </source>
</evidence>
<evidence type="ECO:0000256" key="6">
    <source>
        <dbReference type="ARBA" id="ARBA00023098"/>
    </source>
</evidence>
<evidence type="ECO:0000256" key="1">
    <source>
        <dbReference type="ARBA" id="ARBA00003761"/>
    </source>
</evidence>
<protein>
    <recommendedName>
        <fullName evidence="3 9">Biotin carboxyl carrier protein of acetyl-CoA carboxylase</fullName>
    </recommendedName>
</protein>
<gene>
    <name evidence="11" type="ORF">SAMN00120144_1990</name>
</gene>
<dbReference type="SUPFAM" id="SSF51230">
    <property type="entry name" value="Single hybrid motif"/>
    <property type="match status" value="1"/>
</dbReference>
<dbReference type="UniPathway" id="UPA00094"/>